<name>A0A2K3DRY3_CHLRE</name>
<sequence length="328" mass="34091">MSSSSREKPRYLFIADLLGGLVRLSSGRLMLSALGLEEEQEAAAFDEEEEEETDVADPRPWPGPVELVVLRSPTGAAVDRVLRARRIALANGLLAGLEEGCTAAMHVQVQALVGFRDLWQALASGIALARSNAAATATTPATPAAPATPATAATATAATPATPATGGGYRAAPVQVVVTDTKDWFFLTIQAVGAATTAGGTGSRAGDLTDGSPIGGSAAAGLGTAGCGGDVAGVEFATSNGETFRMSNCSFVQTSELRGESPNAECLVQLMYRLFTGLYPDMDISSLPAAVREAEERTRQAADGWLQEMMDSLEQQQSQTAALRRRVQ</sequence>
<dbReference type="AlphaFoldDB" id="A0A2K3DRY3"/>
<dbReference type="InParanoid" id="A0A2K3DRY3"/>
<evidence type="ECO:0000313" key="2">
    <source>
        <dbReference type="EMBL" id="PNW83302.1"/>
    </source>
</evidence>
<feature type="compositionally biased region" description="Acidic residues" evidence="1">
    <location>
        <begin position="41"/>
        <end position="55"/>
    </location>
</feature>
<gene>
    <name evidence="2" type="ORF">CHLRE_05g230950v5</name>
</gene>
<accession>A0A2K3DRY3</accession>
<reference evidence="2 3" key="1">
    <citation type="journal article" date="2007" name="Science">
        <title>The Chlamydomonas genome reveals the evolution of key animal and plant functions.</title>
        <authorList>
            <person name="Merchant S.S."/>
            <person name="Prochnik S.E."/>
            <person name="Vallon O."/>
            <person name="Harris E.H."/>
            <person name="Karpowicz S.J."/>
            <person name="Witman G.B."/>
            <person name="Terry A."/>
            <person name="Salamov A."/>
            <person name="Fritz-Laylin L.K."/>
            <person name="Marechal-Drouard L."/>
            <person name="Marshall W.F."/>
            <person name="Qu L.H."/>
            <person name="Nelson D.R."/>
            <person name="Sanderfoot A.A."/>
            <person name="Spalding M.H."/>
            <person name="Kapitonov V.V."/>
            <person name="Ren Q."/>
            <person name="Ferris P."/>
            <person name="Lindquist E."/>
            <person name="Shapiro H."/>
            <person name="Lucas S.M."/>
            <person name="Grimwood J."/>
            <person name="Schmutz J."/>
            <person name="Cardol P."/>
            <person name="Cerutti H."/>
            <person name="Chanfreau G."/>
            <person name="Chen C.L."/>
            <person name="Cognat V."/>
            <person name="Croft M.T."/>
            <person name="Dent R."/>
            <person name="Dutcher S."/>
            <person name="Fernandez E."/>
            <person name="Fukuzawa H."/>
            <person name="Gonzalez-Ballester D."/>
            <person name="Gonzalez-Halphen D."/>
            <person name="Hallmann A."/>
            <person name="Hanikenne M."/>
            <person name="Hippler M."/>
            <person name="Inwood W."/>
            <person name="Jabbari K."/>
            <person name="Kalanon M."/>
            <person name="Kuras R."/>
            <person name="Lefebvre P.A."/>
            <person name="Lemaire S.D."/>
            <person name="Lobanov A.V."/>
            <person name="Lohr M."/>
            <person name="Manuell A."/>
            <person name="Meier I."/>
            <person name="Mets L."/>
            <person name="Mittag M."/>
            <person name="Mittelmeier T."/>
            <person name="Moroney J.V."/>
            <person name="Moseley J."/>
            <person name="Napoli C."/>
            <person name="Nedelcu A.M."/>
            <person name="Niyogi K."/>
            <person name="Novoselov S.V."/>
            <person name="Paulsen I.T."/>
            <person name="Pazour G."/>
            <person name="Purton S."/>
            <person name="Ral J.P."/>
            <person name="Riano-Pachon D.M."/>
            <person name="Riekhof W."/>
            <person name="Rymarquis L."/>
            <person name="Schroda M."/>
            <person name="Stern D."/>
            <person name="Umen J."/>
            <person name="Willows R."/>
            <person name="Wilson N."/>
            <person name="Zimmer S.L."/>
            <person name="Allmer J."/>
            <person name="Balk J."/>
            <person name="Bisova K."/>
            <person name="Chen C.J."/>
            <person name="Elias M."/>
            <person name="Gendler K."/>
            <person name="Hauser C."/>
            <person name="Lamb M.R."/>
            <person name="Ledford H."/>
            <person name="Long J.C."/>
            <person name="Minagawa J."/>
            <person name="Page M.D."/>
            <person name="Pan J."/>
            <person name="Pootakham W."/>
            <person name="Roje S."/>
            <person name="Rose A."/>
            <person name="Stahlberg E."/>
            <person name="Terauchi A.M."/>
            <person name="Yang P."/>
            <person name="Ball S."/>
            <person name="Bowler C."/>
            <person name="Dieckmann C.L."/>
            <person name="Gladyshev V.N."/>
            <person name="Green P."/>
            <person name="Jorgensen R."/>
            <person name="Mayfield S."/>
            <person name="Mueller-Roeber B."/>
            <person name="Rajamani S."/>
            <person name="Sayre R.T."/>
            <person name="Brokstein P."/>
            <person name="Dubchak I."/>
            <person name="Goodstein D."/>
            <person name="Hornick L."/>
            <person name="Huang Y.W."/>
            <person name="Jhaveri J."/>
            <person name="Luo Y."/>
            <person name="Martinez D."/>
            <person name="Ngau W.C."/>
            <person name="Otillar B."/>
            <person name="Poliakov A."/>
            <person name="Porter A."/>
            <person name="Szajkowski L."/>
            <person name="Werner G."/>
            <person name="Zhou K."/>
            <person name="Grigoriev I.V."/>
            <person name="Rokhsar D.S."/>
            <person name="Grossman A.R."/>
        </authorList>
    </citation>
    <scope>NUCLEOTIDE SEQUENCE [LARGE SCALE GENOMIC DNA]</scope>
    <source>
        <strain evidence="3">CC-503</strain>
    </source>
</reference>
<dbReference type="Proteomes" id="UP000006906">
    <property type="component" value="Chromosome 5"/>
</dbReference>
<protein>
    <submittedName>
        <fullName evidence="2">Uncharacterized protein</fullName>
    </submittedName>
</protein>
<feature type="region of interest" description="Disordered" evidence="1">
    <location>
        <begin position="139"/>
        <end position="165"/>
    </location>
</feature>
<evidence type="ECO:0000256" key="1">
    <source>
        <dbReference type="SAM" id="MobiDB-lite"/>
    </source>
</evidence>
<dbReference type="OrthoDB" id="543962at2759"/>
<keyword evidence="3" id="KW-1185">Reference proteome</keyword>
<feature type="compositionally biased region" description="Low complexity" evidence="1">
    <location>
        <begin position="139"/>
        <end position="164"/>
    </location>
</feature>
<organism evidence="2 3">
    <name type="scientific">Chlamydomonas reinhardtii</name>
    <name type="common">Chlamydomonas smithii</name>
    <dbReference type="NCBI Taxonomy" id="3055"/>
    <lineage>
        <taxon>Eukaryota</taxon>
        <taxon>Viridiplantae</taxon>
        <taxon>Chlorophyta</taxon>
        <taxon>core chlorophytes</taxon>
        <taxon>Chlorophyceae</taxon>
        <taxon>CS clade</taxon>
        <taxon>Chlamydomonadales</taxon>
        <taxon>Chlamydomonadaceae</taxon>
        <taxon>Chlamydomonas</taxon>
    </lineage>
</organism>
<feature type="region of interest" description="Disordered" evidence="1">
    <location>
        <begin position="41"/>
        <end position="60"/>
    </location>
</feature>
<dbReference type="Gramene" id="PNW83302">
    <property type="protein sequence ID" value="PNW83302"/>
    <property type="gene ID" value="CHLRE_05g230950v5"/>
</dbReference>
<dbReference type="GeneID" id="66053331"/>
<dbReference type="EMBL" id="CM008966">
    <property type="protein sequence ID" value="PNW83302.1"/>
    <property type="molecule type" value="Genomic_DNA"/>
</dbReference>
<proteinExistence type="predicted"/>
<dbReference type="KEGG" id="cre:CHLRE_05g230950v5"/>
<evidence type="ECO:0000313" key="3">
    <source>
        <dbReference type="Proteomes" id="UP000006906"/>
    </source>
</evidence>
<dbReference type="RefSeq" id="XP_042924580.1">
    <property type="nucleotide sequence ID" value="XM_043062133.1"/>
</dbReference>